<comment type="subunit">
    <text evidence="4">Part of a SCF (SKP1-cullin-F-box) protein ligase complex.</text>
</comment>
<dbReference type="GO" id="GO:0005634">
    <property type="term" value="C:nucleus"/>
    <property type="evidence" value="ECO:0007669"/>
    <property type="project" value="UniProtKB-SubCell"/>
</dbReference>
<feature type="domain" description="SKP1 component POZ" evidence="10">
    <location>
        <begin position="109"/>
        <end position="171"/>
    </location>
</feature>
<dbReference type="Pfam" id="PF03931">
    <property type="entry name" value="Skp1_POZ"/>
    <property type="match status" value="1"/>
</dbReference>
<evidence type="ECO:0008006" key="13">
    <source>
        <dbReference type="Google" id="ProtNLM"/>
    </source>
</evidence>
<evidence type="ECO:0000256" key="5">
    <source>
        <dbReference type="ARBA" id="ARBA00022786"/>
    </source>
</evidence>
<comment type="similarity">
    <text evidence="3">Belongs to the SKP1 family.</text>
</comment>
<evidence type="ECO:0000256" key="6">
    <source>
        <dbReference type="ARBA" id="ARBA00023242"/>
    </source>
</evidence>
<keyword evidence="12" id="KW-1185">Reference proteome</keyword>
<comment type="pathway">
    <text evidence="2">Protein modification; protein ubiquitination.</text>
</comment>
<dbReference type="UniPathway" id="UPA00143"/>
<comment type="function">
    <text evidence="7">Involved in ubiquitination and subsequent proteasomal degradation of target proteins. Together with CUL1, RBX1 and a F-box protein, it forms a SCF E3 ubiquitin ligase complex. The functional specificity of this complex depends on the type of F-box protein. In the SCF complex, it serves as an adapter that links the F-box protein to CUL1.</text>
</comment>
<feature type="compositionally biased region" description="Basic residues" evidence="8">
    <location>
        <begin position="315"/>
        <end position="328"/>
    </location>
</feature>
<dbReference type="Pfam" id="PF01466">
    <property type="entry name" value="Skp1"/>
    <property type="match status" value="1"/>
</dbReference>
<feature type="region of interest" description="Disordered" evidence="8">
    <location>
        <begin position="306"/>
        <end position="347"/>
    </location>
</feature>
<evidence type="ECO:0000259" key="10">
    <source>
        <dbReference type="Pfam" id="PF03931"/>
    </source>
</evidence>
<dbReference type="EMBL" id="CM017326">
    <property type="protein sequence ID" value="KAE8077732.1"/>
    <property type="molecule type" value="Genomic_DNA"/>
</dbReference>
<dbReference type="Gene3D" id="3.30.710.10">
    <property type="entry name" value="Potassium Channel Kv1.1, Chain A"/>
    <property type="match status" value="1"/>
</dbReference>
<proteinExistence type="inferred from homology"/>
<accession>A0A5N6RFM9</accession>
<dbReference type="AlphaFoldDB" id="A0A5N6RFM9"/>
<dbReference type="GO" id="GO:0009867">
    <property type="term" value="P:jasmonic acid mediated signaling pathway"/>
    <property type="evidence" value="ECO:0007669"/>
    <property type="project" value="UniProtKB-ARBA"/>
</dbReference>
<dbReference type="InterPro" id="IPR036296">
    <property type="entry name" value="SKP1-like_dim_sf"/>
</dbReference>
<dbReference type="InterPro" id="IPR016073">
    <property type="entry name" value="Skp1_comp_POZ"/>
</dbReference>
<dbReference type="SUPFAM" id="SSF54695">
    <property type="entry name" value="POZ domain"/>
    <property type="match status" value="1"/>
</dbReference>
<dbReference type="FunFam" id="3.30.710.10:FF:000022">
    <property type="entry name" value="SKP1-like protein 21 isoform X1"/>
    <property type="match status" value="1"/>
</dbReference>
<evidence type="ECO:0000313" key="11">
    <source>
        <dbReference type="EMBL" id="KAE8077732.1"/>
    </source>
</evidence>
<evidence type="ECO:0000256" key="8">
    <source>
        <dbReference type="SAM" id="MobiDB-lite"/>
    </source>
</evidence>
<sequence length="466" mass="53186">MAQVDKGLRHEVPFFTPKLKGRREMKNLECSINFDARSRGSCQGESKKALAMMGVLGDGVRGEDDELLNAWSIVLFCEHMHHPFASKVIVLEKLRVWDWSWGLRMKSYIWLQTVDGSIQQVEEEVAMFCPMICREVIQTGMGSSKNYAISLPQRVNPAILGLILDYCRFHQVAGRSNKERKTFDEKFIRMDTKRLCELTSAADSLQLKPLVDLTSRALARIIEGKTPEEIRETFHLPDDLTEEEKLEPLRNITDDPRIRLLNRFTQMFMYILALIANGFHMFQNVEVEEDRVDDRSVDDLLSFINGGDGDTKGTRTNKNKKKNRRRKDQSKDSSLNTVNGNHNKELLDLPSTCHEDEVNNVVLASPSASSKLQDSAVVTFSPKLEFEDGDIDDDLDPAMKEELDREVEDFARRLNSDWPERMQEILSLGQERKFMPISINGNAMGRYTSTFFLNLLNALSLALAVS</sequence>
<keyword evidence="6" id="KW-0539">Nucleus</keyword>
<dbReference type="SUPFAM" id="SSF81382">
    <property type="entry name" value="Skp1 dimerisation domain-like"/>
    <property type="match status" value="1"/>
</dbReference>
<name>A0A5N6RFM9_9ROSI</name>
<dbReference type="GO" id="GO:0016567">
    <property type="term" value="P:protein ubiquitination"/>
    <property type="evidence" value="ECO:0007669"/>
    <property type="project" value="UniProtKB-UniPathway"/>
</dbReference>
<feature type="domain" description="SKP1 component dimerisation" evidence="9">
    <location>
        <begin position="208"/>
        <end position="245"/>
    </location>
</feature>
<reference evidence="11 12" key="1">
    <citation type="submission" date="2019-06" db="EMBL/GenBank/DDBJ databases">
        <title>A chromosomal-level reference genome of Carpinus fangiana (Coryloideae, Betulaceae).</title>
        <authorList>
            <person name="Yang X."/>
            <person name="Wang Z."/>
            <person name="Zhang L."/>
            <person name="Hao G."/>
            <person name="Liu J."/>
            <person name="Yang Y."/>
        </authorList>
    </citation>
    <scope>NUCLEOTIDE SEQUENCE [LARGE SCALE GENOMIC DNA]</scope>
    <source>
        <strain evidence="11">Cfa_2016G</strain>
        <tissue evidence="11">Leaf</tissue>
    </source>
</reference>
<protein>
    <recommendedName>
        <fullName evidence="13">SKP1 component dimerisation domain-containing protein</fullName>
    </recommendedName>
</protein>
<evidence type="ECO:0000256" key="2">
    <source>
        <dbReference type="ARBA" id="ARBA00004906"/>
    </source>
</evidence>
<evidence type="ECO:0000256" key="4">
    <source>
        <dbReference type="ARBA" id="ARBA00011621"/>
    </source>
</evidence>
<comment type="subcellular location">
    <subcellularLocation>
        <location evidence="1">Nucleus</location>
    </subcellularLocation>
</comment>
<dbReference type="InterPro" id="IPR016897">
    <property type="entry name" value="SKP1"/>
</dbReference>
<dbReference type="OrthoDB" id="2342932at2759"/>
<evidence type="ECO:0000313" key="12">
    <source>
        <dbReference type="Proteomes" id="UP000327013"/>
    </source>
</evidence>
<dbReference type="InterPro" id="IPR001232">
    <property type="entry name" value="SKP1-like"/>
</dbReference>
<dbReference type="Proteomes" id="UP000327013">
    <property type="component" value="Chromosome 6"/>
</dbReference>
<evidence type="ECO:0000259" key="9">
    <source>
        <dbReference type="Pfam" id="PF01466"/>
    </source>
</evidence>
<evidence type="ECO:0000256" key="1">
    <source>
        <dbReference type="ARBA" id="ARBA00004123"/>
    </source>
</evidence>
<dbReference type="InterPro" id="IPR011333">
    <property type="entry name" value="SKP1/BTB/POZ_sf"/>
</dbReference>
<keyword evidence="5" id="KW-0833">Ubl conjugation pathway</keyword>
<dbReference type="GO" id="GO:0006511">
    <property type="term" value="P:ubiquitin-dependent protein catabolic process"/>
    <property type="evidence" value="ECO:0007669"/>
    <property type="project" value="InterPro"/>
</dbReference>
<evidence type="ECO:0000256" key="7">
    <source>
        <dbReference type="ARBA" id="ARBA00054396"/>
    </source>
</evidence>
<evidence type="ECO:0000256" key="3">
    <source>
        <dbReference type="ARBA" id="ARBA00009993"/>
    </source>
</evidence>
<dbReference type="InterPro" id="IPR016072">
    <property type="entry name" value="Skp1_comp_dimer"/>
</dbReference>
<dbReference type="SMART" id="SM00512">
    <property type="entry name" value="Skp1"/>
    <property type="match status" value="1"/>
</dbReference>
<organism evidence="11 12">
    <name type="scientific">Carpinus fangiana</name>
    <dbReference type="NCBI Taxonomy" id="176857"/>
    <lineage>
        <taxon>Eukaryota</taxon>
        <taxon>Viridiplantae</taxon>
        <taxon>Streptophyta</taxon>
        <taxon>Embryophyta</taxon>
        <taxon>Tracheophyta</taxon>
        <taxon>Spermatophyta</taxon>
        <taxon>Magnoliopsida</taxon>
        <taxon>eudicotyledons</taxon>
        <taxon>Gunneridae</taxon>
        <taxon>Pentapetalae</taxon>
        <taxon>rosids</taxon>
        <taxon>fabids</taxon>
        <taxon>Fagales</taxon>
        <taxon>Betulaceae</taxon>
        <taxon>Carpinus</taxon>
    </lineage>
</organism>
<dbReference type="PANTHER" id="PTHR11165">
    <property type="entry name" value="SKP1"/>
    <property type="match status" value="1"/>
</dbReference>
<gene>
    <name evidence="11" type="ORF">FH972_016264</name>
</gene>